<comment type="caution">
    <text evidence="1">The sequence shown here is derived from an EMBL/GenBank/DDBJ whole genome shotgun (WGS) entry which is preliminary data.</text>
</comment>
<reference evidence="1 2" key="1">
    <citation type="submission" date="2018-11" db="EMBL/GenBank/DDBJ databases">
        <title>Genomes From Bacteria Associated with the Canine Oral Cavity: a Test Case for Automated Genome-Based Taxonomic Assignment.</title>
        <authorList>
            <person name="Coil D.A."/>
            <person name="Jospin G."/>
            <person name="Darling A.E."/>
            <person name="Wallis C."/>
            <person name="Davis I.J."/>
            <person name="Harris S."/>
            <person name="Eisen J.A."/>
            <person name="Holcombe L.J."/>
            <person name="O'Flynn C."/>
        </authorList>
    </citation>
    <scope>NUCLEOTIDE SEQUENCE [LARGE SCALE GENOMIC DNA]</scope>
    <source>
        <strain evidence="1 2">OH4460_COT-188</strain>
    </source>
</reference>
<evidence type="ECO:0008006" key="3">
    <source>
        <dbReference type="Google" id="ProtNLM"/>
    </source>
</evidence>
<name>A0A3P1V3N9_9FUSO</name>
<dbReference type="EMBL" id="RQYY01000004">
    <property type="protein sequence ID" value="RRD27223.1"/>
    <property type="molecule type" value="Genomic_DNA"/>
</dbReference>
<organism evidence="1 2">
    <name type="scientific">Fusobacterium canifelinum</name>
    <dbReference type="NCBI Taxonomy" id="285729"/>
    <lineage>
        <taxon>Bacteria</taxon>
        <taxon>Fusobacteriati</taxon>
        <taxon>Fusobacteriota</taxon>
        <taxon>Fusobacteriia</taxon>
        <taxon>Fusobacteriales</taxon>
        <taxon>Fusobacteriaceae</taxon>
        <taxon>Fusobacterium</taxon>
    </lineage>
</organism>
<protein>
    <recommendedName>
        <fullName evidence="3">LicD family protein</fullName>
    </recommendedName>
</protein>
<sequence>MLILQDFIETIEEMQFFYIPLYGTLLGFVRENKILNHDLDIDLGLLEVEDRMMREFDLKLSKKGFKIISQVYLLSTKEVIEKSYLKNKVKIDIYIMKKEIDIYKIKFWLMPNNMSLGEYQKKNNGVDIYEQSFKIESLYEKNINKIVNIKIPVNSEEILELMYGKNWKITDKAWDGNEFYKELKTNEKGSVLI</sequence>
<dbReference type="Proteomes" id="UP000281534">
    <property type="component" value="Unassembled WGS sequence"/>
</dbReference>
<evidence type="ECO:0000313" key="1">
    <source>
        <dbReference type="EMBL" id="RRD27223.1"/>
    </source>
</evidence>
<accession>A0A3P1V3N9</accession>
<gene>
    <name evidence="1" type="ORF">EII27_03605</name>
</gene>
<evidence type="ECO:0000313" key="2">
    <source>
        <dbReference type="Proteomes" id="UP000281534"/>
    </source>
</evidence>
<proteinExistence type="predicted"/>
<dbReference type="AlphaFoldDB" id="A0A3P1V3N9"/>